<proteinExistence type="predicted"/>
<protein>
    <recommendedName>
        <fullName evidence="4">DUF4870 domain-containing protein</fullName>
    </recommendedName>
</protein>
<dbReference type="AlphaFoldDB" id="A0A3Q9MM92"/>
<evidence type="ECO:0008006" key="4">
    <source>
        <dbReference type="Google" id="ProtNLM"/>
    </source>
</evidence>
<keyword evidence="1" id="KW-1133">Transmembrane helix</keyword>
<dbReference type="RefSeq" id="WP_168445593.1">
    <property type="nucleotide sequence ID" value="NZ_CP034699.1"/>
</dbReference>
<dbReference type="EMBL" id="CP034710">
    <property type="protein sequence ID" value="AZT39745.1"/>
    <property type="molecule type" value="Genomic_DNA"/>
</dbReference>
<accession>A0A3Q9MM92</accession>
<keyword evidence="1" id="KW-0472">Membrane</keyword>
<geneLocation type="plasmid" evidence="2">
    <name>pRSE21</name>
</geneLocation>
<geneLocation type="plasmid" evidence="3">
    <name>pRSE40</name>
</geneLocation>
<dbReference type="EMBL" id="CP034699">
    <property type="protein sequence ID" value="AZT44352.1"/>
    <property type="molecule type" value="Genomic_DNA"/>
</dbReference>
<feature type="transmembrane region" description="Helical" evidence="1">
    <location>
        <begin position="21"/>
        <end position="45"/>
    </location>
</feature>
<keyword evidence="2" id="KW-0614">Plasmid</keyword>
<feature type="transmembrane region" description="Helical" evidence="1">
    <location>
        <begin position="65"/>
        <end position="98"/>
    </location>
</feature>
<gene>
    <name evidence="3" type="ORF">EL007_24135</name>
    <name evidence="2" type="ORF">ELZ88_24830</name>
</gene>
<evidence type="ECO:0000256" key="1">
    <source>
        <dbReference type="SAM" id="Phobius"/>
    </source>
</evidence>
<sequence length="116" mass="12989">MSENSQSVTSNVNSNLSMIKIIYVLFCIGYFTGGLTSFVGVILAYMNRGNATEFEKSHFNYLIKLFWISFVAVVLSAITWVILIGIAIAFIWFVWSLIKIIKGVSRLGEGKLPTQK</sequence>
<evidence type="ECO:0000313" key="2">
    <source>
        <dbReference type="EMBL" id="AZT39745.1"/>
    </source>
</evidence>
<organism evidence="2">
    <name type="scientific">Salmonella enterica subsp. enterica serovar Karamoja</name>
    <dbReference type="NCBI Taxonomy" id="2500153"/>
    <lineage>
        <taxon>Bacteria</taxon>
        <taxon>Pseudomonadati</taxon>
        <taxon>Pseudomonadota</taxon>
        <taxon>Gammaproteobacteria</taxon>
        <taxon>Enterobacterales</taxon>
        <taxon>Enterobacteriaceae</taxon>
        <taxon>Salmonella</taxon>
    </lineage>
</organism>
<keyword evidence="1" id="KW-0812">Transmembrane</keyword>
<evidence type="ECO:0000313" key="3">
    <source>
        <dbReference type="EMBL" id="AZT44352.1"/>
    </source>
</evidence>
<name>A0A3Q9MM92_SALET</name>
<reference evidence="2" key="1">
    <citation type="submission" date="2018-12" db="EMBL/GenBank/DDBJ databases">
        <title>Complete genome sequences of twenty non-typhoidal Salmonella isolates from Rwanda.</title>
        <authorList>
            <person name="Byukusenge M."/>
            <person name="Li L."/>
            <person name="Subhashinie K."/>
            <person name="Nzayirambaho M."/>
            <person name="Kuchipudi S.V."/>
            <person name="Jayarao B.M."/>
        </authorList>
    </citation>
    <scope>NUCLEOTIDE SEQUENCE</scope>
    <source>
        <strain evidence="2">RSE21</strain>
        <strain evidence="3">RSE40</strain>
        <plasmid evidence="2">pRSE21</plasmid>
        <plasmid evidence="3">pRSE40</plasmid>
    </source>
</reference>